<evidence type="ECO:0000256" key="9">
    <source>
        <dbReference type="ARBA" id="ARBA00022737"/>
    </source>
</evidence>
<dbReference type="GO" id="GO:0004857">
    <property type="term" value="F:enzyme inhibitor activity"/>
    <property type="evidence" value="ECO:0007669"/>
    <property type="project" value="TreeGrafter"/>
</dbReference>
<keyword evidence="4" id="KW-0268">Exocytosis</keyword>
<evidence type="ECO:0000256" key="3">
    <source>
        <dbReference type="ARBA" id="ARBA00022473"/>
    </source>
</evidence>
<feature type="repeat" description="ANK" evidence="13">
    <location>
        <begin position="78"/>
        <end position="105"/>
    </location>
</feature>
<name>A0A4Y2JMP2_ARAVE</name>
<accession>A0A4Y2JMP2</accession>
<evidence type="ECO:0000256" key="4">
    <source>
        <dbReference type="ARBA" id="ARBA00022483"/>
    </source>
</evidence>
<evidence type="ECO:0000256" key="2">
    <source>
        <dbReference type="ARBA" id="ARBA00004613"/>
    </source>
</evidence>
<dbReference type="Pfam" id="PF12796">
    <property type="entry name" value="Ank_2"/>
    <property type="match status" value="1"/>
</dbReference>
<evidence type="ECO:0000256" key="7">
    <source>
        <dbReference type="ARBA" id="ARBA00022656"/>
    </source>
</evidence>
<keyword evidence="11" id="KW-0472">Membrane</keyword>
<keyword evidence="15" id="KW-1185">Reference proteome</keyword>
<comment type="subcellular location">
    <subcellularLocation>
        <location evidence="2">Secreted</location>
    </subcellularLocation>
    <subcellularLocation>
        <location evidence="1">Target cell membrane</location>
    </subcellularLocation>
</comment>
<evidence type="ECO:0000256" key="12">
    <source>
        <dbReference type="ARBA" id="ARBA00038386"/>
    </source>
</evidence>
<reference evidence="14 15" key="1">
    <citation type="journal article" date="2019" name="Sci. Rep.">
        <title>Orb-weaving spider Araneus ventricosus genome elucidates the spidroin gene catalogue.</title>
        <authorList>
            <person name="Kono N."/>
            <person name="Nakamura H."/>
            <person name="Ohtoshi R."/>
            <person name="Moran D.A.P."/>
            <person name="Shinohara A."/>
            <person name="Yoshida Y."/>
            <person name="Fujiwara M."/>
            <person name="Mori M."/>
            <person name="Tomita M."/>
            <person name="Arakawa K."/>
        </authorList>
    </citation>
    <scope>NUCLEOTIDE SEQUENCE [LARGE SCALE GENOMIC DNA]</scope>
</reference>
<keyword evidence="8" id="KW-0528">Neurotoxin</keyword>
<dbReference type="GO" id="GO:0019208">
    <property type="term" value="F:phosphatase regulator activity"/>
    <property type="evidence" value="ECO:0007669"/>
    <property type="project" value="TreeGrafter"/>
</dbReference>
<dbReference type="GO" id="GO:0006887">
    <property type="term" value="P:exocytosis"/>
    <property type="evidence" value="ECO:0007669"/>
    <property type="project" value="UniProtKB-KW"/>
</dbReference>
<dbReference type="GO" id="GO:0005737">
    <property type="term" value="C:cytoplasm"/>
    <property type="evidence" value="ECO:0007669"/>
    <property type="project" value="TreeGrafter"/>
</dbReference>
<gene>
    <name evidence="14" type="primary">nrarp</name>
    <name evidence="14" type="ORF">AVEN_4775_1</name>
</gene>
<comment type="caution">
    <text evidence="14">The sequence shown here is derived from an EMBL/GenBank/DDBJ whole genome shotgun (WGS) entry which is preliminary data.</text>
</comment>
<evidence type="ECO:0000256" key="10">
    <source>
        <dbReference type="ARBA" id="ARBA00023028"/>
    </source>
</evidence>
<evidence type="ECO:0000256" key="11">
    <source>
        <dbReference type="ARBA" id="ARBA00023298"/>
    </source>
</evidence>
<evidence type="ECO:0000256" key="8">
    <source>
        <dbReference type="ARBA" id="ARBA00022699"/>
    </source>
</evidence>
<dbReference type="Proteomes" id="UP000499080">
    <property type="component" value="Unassembled WGS sequence"/>
</dbReference>
<keyword evidence="7" id="KW-0800">Toxin</keyword>
<keyword evidence="10" id="KW-0638">Presynaptic neurotoxin</keyword>
<evidence type="ECO:0000256" key="13">
    <source>
        <dbReference type="PROSITE-ProRule" id="PRU00023"/>
    </source>
</evidence>
<dbReference type="PROSITE" id="PS50088">
    <property type="entry name" value="ANK_REPEAT"/>
    <property type="match status" value="2"/>
</dbReference>
<protein>
    <submittedName>
        <fullName evidence="14">Notch-regulated ankyrin repeat-containing protein</fullName>
    </submittedName>
</protein>
<keyword evidence="6" id="KW-1052">Target cell membrane</keyword>
<keyword evidence="9" id="KW-0677">Repeat</keyword>
<evidence type="ECO:0000313" key="15">
    <source>
        <dbReference type="Proteomes" id="UP000499080"/>
    </source>
</evidence>
<keyword evidence="3" id="KW-0217">Developmental protein</keyword>
<dbReference type="Gene3D" id="1.25.40.20">
    <property type="entry name" value="Ankyrin repeat-containing domain"/>
    <property type="match status" value="1"/>
</dbReference>
<dbReference type="InterPro" id="IPR051226">
    <property type="entry name" value="PP1_Regulatory_Subunit"/>
</dbReference>
<evidence type="ECO:0000313" key="14">
    <source>
        <dbReference type="EMBL" id="GBM91653.1"/>
    </source>
</evidence>
<comment type="similarity">
    <text evidence="12">Belongs to the NRARP family.</text>
</comment>
<dbReference type="SMART" id="SM00248">
    <property type="entry name" value="ANK"/>
    <property type="match status" value="2"/>
</dbReference>
<proteinExistence type="inferred from homology"/>
<keyword evidence="13" id="KW-0040">ANK repeat</keyword>
<sequence length="105" mass="11818">MSKTDVHTSYQEDLIKAVRDGDAIELQKILQRWEGCVNINYYDKEGQTALHLSCMDGNLELVKLLVKFGADIRLANRDGWSALHIAAYGGHQDIAVFLIANSTRR</sequence>
<dbReference type="PROSITE" id="PS50297">
    <property type="entry name" value="ANK_REP_REGION"/>
    <property type="match status" value="2"/>
</dbReference>
<dbReference type="GO" id="GO:0044231">
    <property type="term" value="C:host cell presynaptic membrane"/>
    <property type="evidence" value="ECO:0007669"/>
    <property type="project" value="UniProtKB-KW"/>
</dbReference>
<dbReference type="GO" id="GO:0005576">
    <property type="term" value="C:extracellular region"/>
    <property type="evidence" value="ECO:0007669"/>
    <property type="project" value="UniProtKB-SubCell"/>
</dbReference>
<evidence type="ECO:0000256" key="1">
    <source>
        <dbReference type="ARBA" id="ARBA00004175"/>
    </source>
</evidence>
<dbReference type="PANTHER" id="PTHR24179:SF21">
    <property type="entry name" value="MYOSIN BINDING SUBUNIT, ISOFORM O"/>
    <property type="match status" value="1"/>
</dbReference>
<dbReference type="InterPro" id="IPR002110">
    <property type="entry name" value="Ankyrin_rpt"/>
</dbReference>
<organism evidence="14 15">
    <name type="scientific">Araneus ventricosus</name>
    <name type="common">Orbweaver spider</name>
    <name type="synonym">Epeira ventricosa</name>
    <dbReference type="NCBI Taxonomy" id="182803"/>
    <lineage>
        <taxon>Eukaryota</taxon>
        <taxon>Metazoa</taxon>
        <taxon>Ecdysozoa</taxon>
        <taxon>Arthropoda</taxon>
        <taxon>Chelicerata</taxon>
        <taxon>Arachnida</taxon>
        <taxon>Araneae</taxon>
        <taxon>Araneomorphae</taxon>
        <taxon>Entelegynae</taxon>
        <taxon>Araneoidea</taxon>
        <taxon>Araneidae</taxon>
        <taxon>Araneus</taxon>
    </lineage>
</organism>
<dbReference type="PANTHER" id="PTHR24179">
    <property type="entry name" value="PROTEIN PHOSPHATASE 1 REGULATORY SUBUNIT 12"/>
    <property type="match status" value="1"/>
</dbReference>
<evidence type="ECO:0000256" key="6">
    <source>
        <dbReference type="ARBA" id="ARBA00022537"/>
    </source>
</evidence>
<dbReference type="EMBL" id="BGPR01003722">
    <property type="protein sequence ID" value="GBM91653.1"/>
    <property type="molecule type" value="Genomic_DNA"/>
</dbReference>
<feature type="repeat" description="ANK" evidence="13">
    <location>
        <begin position="45"/>
        <end position="77"/>
    </location>
</feature>
<keyword evidence="5" id="KW-0964">Secreted</keyword>
<dbReference type="GO" id="GO:0044218">
    <property type="term" value="C:other organism cell membrane"/>
    <property type="evidence" value="ECO:0007669"/>
    <property type="project" value="UniProtKB-KW"/>
</dbReference>
<dbReference type="GO" id="GO:0090729">
    <property type="term" value="F:toxin activity"/>
    <property type="evidence" value="ECO:0007669"/>
    <property type="project" value="UniProtKB-KW"/>
</dbReference>
<dbReference type="InterPro" id="IPR036770">
    <property type="entry name" value="Ankyrin_rpt-contain_sf"/>
</dbReference>
<evidence type="ECO:0000256" key="5">
    <source>
        <dbReference type="ARBA" id="ARBA00022525"/>
    </source>
</evidence>
<dbReference type="OrthoDB" id="5314041at2759"/>
<dbReference type="SUPFAM" id="SSF48403">
    <property type="entry name" value="Ankyrin repeat"/>
    <property type="match status" value="1"/>
</dbReference>
<dbReference type="AlphaFoldDB" id="A0A4Y2JMP2"/>
<keyword evidence="11" id="KW-1053">Target membrane</keyword>